<comment type="caution">
    <text evidence="5">The sequence shown here is derived from an EMBL/GenBank/DDBJ whole genome shotgun (WGS) entry which is preliminary data.</text>
</comment>
<dbReference type="InterPro" id="IPR012677">
    <property type="entry name" value="Nucleotide-bd_a/b_plait_sf"/>
</dbReference>
<sequence length="316" mass="35152">MTNSLFNVLMSNGTDMAPHNEEISTIFVVGFPEDMQEREFQNMFIFSPGFEAATLKVPEEEDMNNKKQIIGFAKFRTRLEALEAKELLTGRRVDAEKGCVLKAEMARKNLHTKRGLHYARRSVYEAFYSVPDQQQQQERLGLLDHVLPPSPSTSTQLSINTNSNPASPPPPAPSSALTGLMVSNGLPSPPGITSPVRQSILGTLDQHPPCNTLYVGNLPFNANEDELRAMFIQSTGFRRLCFKPKLNSSPMCFVEFDDVACATQTLYEYNGALLSNSVKGGIRLSFSKNPLGVRQQPTTTTMRRENVPCWLFDPSS</sequence>
<keyword evidence="6" id="KW-1185">Reference proteome</keyword>
<evidence type="ECO:0000256" key="2">
    <source>
        <dbReference type="PROSITE-ProRule" id="PRU00176"/>
    </source>
</evidence>
<feature type="domain" description="RRM" evidence="4">
    <location>
        <begin position="211"/>
        <end position="289"/>
    </location>
</feature>
<dbReference type="InterPro" id="IPR000504">
    <property type="entry name" value="RRM_dom"/>
</dbReference>
<dbReference type="EMBL" id="JARTCD010000034">
    <property type="protein sequence ID" value="KAJ8657107.1"/>
    <property type="molecule type" value="Genomic_DNA"/>
</dbReference>
<protein>
    <recommendedName>
        <fullName evidence="4">RRM domain-containing protein</fullName>
    </recommendedName>
</protein>
<dbReference type="SUPFAM" id="SSF54928">
    <property type="entry name" value="RNA-binding domain, RBD"/>
    <property type="match status" value="2"/>
</dbReference>
<dbReference type="PROSITE" id="PS50102">
    <property type="entry name" value="RRM"/>
    <property type="match status" value="2"/>
</dbReference>
<dbReference type="SMART" id="SM00360">
    <property type="entry name" value="RRM"/>
    <property type="match status" value="2"/>
</dbReference>
<keyword evidence="1 2" id="KW-0694">RNA-binding</keyword>
<dbReference type="GeneID" id="83214596"/>
<proteinExistence type="predicted"/>
<dbReference type="Pfam" id="PF00076">
    <property type="entry name" value="RRM_1"/>
    <property type="match status" value="1"/>
</dbReference>
<gene>
    <name evidence="5" type="ORF">O0I10_007187</name>
</gene>
<reference evidence="5 6" key="1">
    <citation type="submission" date="2023-03" db="EMBL/GenBank/DDBJ databases">
        <title>Genome sequence of Lichtheimia ornata CBS 291.66.</title>
        <authorList>
            <person name="Mohabir J.T."/>
            <person name="Shea T.P."/>
            <person name="Kurbessoian T."/>
            <person name="Berby B."/>
            <person name="Fontaine J."/>
            <person name="Livny J."/>
            <person name="Gnirke A."/>
            <person name="Stajich J.E."/>
            <person name="Cuomo C.A."/>
        </authorList>
    </citation>
    <scope>NUCLEOTIDE SEQUENCE [LARGE SCALE GENOMIC DNA]</scope>
    <source>
        <strain evidence="5">CBS 291.66</strain>
    </source>
</reference>
<dbReference type="Gene3D" id="3.30.70.330">
    <property type="match status" value="2"/>
</dbReference>
<dbReference type="InterPro" id="IPR035979">
    <property type="entry name" value="RBD_domain_sf"/>
</dbReference>
<evidence type="ECO:0000256" key="1">
    <source>
        <dbReference type="ARBA" id="ARBA00022884"/>
    </source>
</evidence>
<evidence type="ECO:0000256" key="3">
    <source>
        <dbReference type="SAM" id="MobiDB-lite"/>
    </source>
</evidence>
<dbReference type="AlphaFoldDB" id="A0AAD7V2V8"/>
<dbReference type="PANTHER" id="PTHR10501">
    <property type="entry name" value="U1 SMALL NUCLEAR RIBONUCLEOPROTEIN A/U2 SMALL NUCLEAR RIBONUCLEOPROTEIN B"/>
    <property type="match status" value="1"/>
</dbReference>
<evidence type="ECO:0000259" key="4">
    <source>
        <dbReference type="PROSITE" id="PS50102"/>
    </source>
</evidence>
<organism evidence="5 6">
    <name type="scientific">Lichtheimia ornata</name>
    <dbReference type="NCBI Taxonomy" id="688661"/>
    <lineage>
        <taxon>Eukaryota</taxon>
        <taxon>Fungi</taxon>
        <taxon>Fungi incertae sedis</taxon>
        <taxon>Mucoromycota</taxon>
        <taxon>Mucoromycotina</taxon>
        <taxon>Mucoromycetes</taxon>
        <taxon>Mucorales</taxon>
        <taxon>Lichtheimiaceae</taxon>
        <taxon>Lichtheimia</taxon>
    </lineage>
</organism>
<name>A0AAD7V2V8_9FUNG</name>
<dbReference type="GO" id="GO:0003723">
    <property type="term" value="F:RNA binding"/>
    <property type="evidence" value="ECO:0007669"/>
    <property type="project" value="UniProtKB-UniRule"/>
</dbReference>
<feature type="domain" description="RRM" evidence="4">
    <location>
        <begin position="24"/>
        <end position="108"/>
    </location>
</feature>
<dbReference type="Proteomes" id="UP001234581">
    <property type="component" value="Unassembled WGS sequence"/>
</dbReference>
<evidence type="ECO:0000313" key="6">
    <source>
        <dbReference type="Proteomes" id="UP001234581"/>
    </source>
</evidence>
<dbReference type="RefSeq" id="XP_058342020.1">
    <property type="nucleotide sequence ID" value="XM_058487205.1"/>
</dbReference>
<evidence type="ECO:0000313" key="5">
    <source>
        <dbReference type="EMBL" id="KAJ8657107.1"/>
    </source>
</evidence>
<accession>A0AAD7V2V8</accession>
<feature type="region of interest" description="Disordered" evidence="3">
    <location>
        <begin position="146"/>
        <end position="176"/>
    </location>
</feature>